<dbReference type="AlphaFoldDB" id="A0A2G9ZN11"/>
<organism evidence="3 4">
    <name type="scientific">Candidatus Falkowbacteria bacterium CG23_combo_of_CG06-09_8_20_14_all_41_10</name>
    <dbReference type="NCBI Taxonomy" id="1974571"/>
    <lineage>
        <taxon>Bacteria</taxon>
        <taxon>Candidatus Falkowiibacteriota</taxon>
    </lineage>
</organism>
<dbReference type="EMBL" id="PCSE01000078">
    <property type="protein sequence ID" value="PIP34481.1"/>
    <property type="molecule type" value="Genomic_DNA"/>
</dbReference>
<dbReference type="Proteomes" id="UP000231408">
    <property type="component" value="Unassembled WGS sequence"/>
</dbReference>
<reference evidence="3 4" key="1">
    <citation type="submission" date="2017-09" db="EMBL/GenBank/DDBJ databases">
        <title>Depth-based differentiation of microbial function through sediment-hosted aquifers and enrichment of novel symbionts in the deep terrestrial subsurface.</title>
        <authorList>
            <person name="Probst A.J."/>
            <person name="Ladd B."/>
            <person name="Jarett J.K."/>
            <person name="Geller-Mcgrath D.E."/>
            <person name="Sieber C.M."/>
            <person name="Emerson J.B."/>
            <person name="Anantharaman K."/>
            <person name="Thomas B.C."/>
            <person name="Malmstrom R."/>
            <person name="Stieglmeier M."/>
            <person name="Klingl A."/>
            <person name="Woyke T."/>
            <person name="Ryan C.M."/>
            <person name="Banfield J.F."/>
        </authorList>
    </citation>
    <scope>NUCLEOTIDE SEQUENCE [LARGE SCALE GENOMIC DNA]</scope>
    <source>
        <strain evidence="3">CG23_combo_of_CG06-09_8_20_14_all_41_10</strain>
    </source>
</reference>
<gene>
    <name evidence="3" type="ORF">COX21_02670</name>
</gene>
<evidence type="ECO:0000313" key="4">
    <source>
        <dbReference type="Proteomes" id="UP000231408"/>
    </source>
</evidence>
<evidence type="ECO:0000256" key="2">
    <source>
        <dbReference type="SAM" id="Phobius"/>
    </source>
</evidence>
<accession>A0A2G9ZN11</accession>
<proteinExistence type="predicted"/>
<keyword evidence="2" id="KW-1133">Transmembrane helix</keyword>
<sequence>MIYFLVEIHMENQTNGGGQNTQQIEQNSVSNPVGNPQVQNIQSQPAVTQNITPEIPKKSKKWILLLLIFLIIALGSIVGVYAGIFRLPTLNQQKLEVLPEQKEKNQVNRPTKDELVQAFQKANNEVVNLSVPVNKIVDFIYPVFYPPEGYKYSNIQVTVSEYPREEDRCKDDFCKKLWGDRELREGYKVIYVHFVGQYDGFQDEFLLGLKYSPSPSKKEIPSAITLNGLPESVSSNLANKLDIELENNAKVKSFKKKYSITQGIYSFYRSGIKEINSKHPSQDLILGTGLPDDKDWIVARYVEPKFGIPELPKASLAVYIDPTTYQVVQVK</sequence>
<evidence type="ECO:0000313" key="3">
    <source>
        <dbReference type="EMBL" id="PIP34481.1"/>
    </source>
</evidence>
<keyword evidence="2" id="KW-0812">Transmembrane</keyword>
<feature type="region of interest" description="Disordered" evidence="1">
    <location>
        <begin position="14"/>
        <end position="33"/>
    </location>
</feature>
<keyword evidence="2" id="KW-0472">Membrane</keyword>
<evidence type="ECO:0000256" key="1">
    <source>
        <dbReference type="SAM" id="MobiDB-lite"/>
    </source>
</evidence>
<name>A0A2G9ZN11_9BACT</name>
<feature type="transmembrane region" description="Helical" evidence="2">
    <location>
        <begin position="62"/>
        <end position="84"/>
    </location>
</feature>
<comment type="caution">
    <text evidence="3">The sequence shown here is derived from an EMBL/GenBank/DDBJ whole genome shotgun (WGS) entry which is preliminary data.</text>
</comment>
<protein>
    <submittedName>
        <fullName evidence="3">Uncharacterized protein</fullName>
    </submittedName>
</protein>
<feature type="compositionally biased region" description="Polar residues" evidence="1">
    <location>
        <begin position="24"/>
        <end position="33"/>
    </location>
</feature>